<evidence type="ECO:0000313" key="2">
    <source>
        <dbReference type="EMBL" id="KAK5965933.1"/>
    </source>
</evidence>
<proteinExistence type="predicted"/>
<dbReference type="AlphaFoldDB" id="A0AAN8FKR1"/>
<keyword evidence="1" id="KW-0472">Membrane</keyword>
<dbReference type="Pfam" id="PF04789">
    <property type="entry name" value="DUF621"/>
    <property type="match status" value="1"/>
</dbReference>
<dbReference type="InterPro" id="IPR006874">
    <property type="entry name" value="DUF621"/>
</dbReference>
<evidence type="ECO:0008006" key="4">
    <source>
        <dbReference type="Google" id="ProtNLM"/>
    </source>
</evidence>
<keyword evidence="1" id="KW-1133">Transmembrane helix</keyword>
<evidence type="ECO:0000313" key="3">
    <source>
        <dbReference type="Proteomes" id="UP001331761"/>
    </source>
</evidence>
<protein>
    <recommendedName>
        <fullName evidence="4">7TM GPCR serpentine receptor class x (Srx) domain-containing protein</fullName>
    </recommendedName>
</protein>
<feature type="transmembrane region" description="Helical" evidence="1">
    <location>
        <begin position="122"/>
        <end position="142"/>
    </location>
</feature>
<feature type="non-terminal residue" evidence="2">
    <location>
        <position position="150"/>
    </location>
</feature>
<comment type="caution">
    <text evidence="2">The sequence shown here is derived from an EMBL/GenBank/DDBJ whole genome shotgun (WGS) entry which is preliminary data.</text>
</comment>
<sequence length="150" mass="17433">MTSNTGIFTYLDKLAIFSEKKRATEFYFWYNCSNRAAGKFHYNDFMNIQSYFIPAAMIIMYVAIYVKIRILYRGSDAKHVKQEVKYLMQTVLIGLLIIVEVVAFVTLPFLNVSGYGQFYLNILLNMIIIANNLVTPIVLFTFNSEIRKHV</sequence>
<feature type="transmembrane region" description="Helical" evidence="1">
    <location>
        <begin position="86"/>
        <end position="110"/>
    </location>
</feature>
<name>A0AAN8FKR1_TRICO</name>
<feature type="transmembrane region" description="Helical" evidence="1">
    <location>
        <begin position="48"/>
        <end position="66"/>
    </location>
</feature>
<evidence type="ECO:0000256" key="1">
    <source>
        <dbReference type="SAM" id="Phobius"/>
    </source>
</evidence>
<dbReference type="Proteomes" id="UP001331761">
    <property type="component" value="Unassembled WGS sequence"/>
</dbReference>
<gene>
    <name evidence="2" type="ORF">GCK32_018936</name>
</gene>
<dbReference type="Gene3D" id="1.20.1070.10">
    <property type="entry name" value="Rhodopsin 7-helix transmembrane proteins"/>
    <property type="match status" value="1"/>
</dbReference>
<reference evidence="2 3" key="1">
    <citation type="submission" date="2019-10" db="EMBL/GenBank/DDBJ databases">
        <title>Assembly and Annotation for the nematode Trichostrongylus colubriformis.</title>
        <authorList>
            <person name="Martin J."/>
        </authorList>
    </citation>
    <scope>NUCLEOTIDE SEQUENCE [LARGE SCALE GENOMIC DNA]</scope>
    <source>
        <strain evidence="2">G859</strain>
        <tissue evidence="2">Whole worm</tissue>
    </source>
</reference>
<keyword evidence="1" id="KW-0812">Transmembrane</keyword>
<organism evidence="2 3">
    <name type="scientific">Trichostrongylus colubriformis</name>
    <name type="common">Black scour worm</name>
    <dbReference type="NCBI Taxonomy" id="6319"/>
    <lineage>
        <taxon>Eukaryota</taxon>
        <taxon>Metazoa</taxon>
        <taxon>Ecdysozoa</taxon>
        <taxon>Nematoda</taxon>
        <taxon>Chromadorea</taxon>
        <taxon>Rhabditida</taxon>
        <taxon>Rhabditina</taxon>
        <taxon>Rhabditomorpha</taxon>
        <taxon>Strongyloidea</taxon>
        <taxon>Trichostrongylidae</taxon>
        <taxon>Trichostrongylus</taxon>
    </lineage>
</organism>
<dbReference type="EMBL" id="WIXE01024074">
    <property type="protein sequence ID" value="KAK5965933.1"/>
    <property type="molecule type" value="Genomic_DNA"/>
</dbReference>
<dbReference type="SUPFAM" id="SSF81321">
    <property type="entry name" value="Family A G protein-coupled receptor-like"/>
    <property type="match status" value="1"/>
</dbReference>
<keyword evidence="3" id="KW-1185">Reference proteome</keyword>
<accession>A0AAN8FKR1</accession>